<comment type="caution">
    <text evidence="2">The sequence shown here is derived from an EMBL/GenBank/DDBJ whole genome shotgun (WGS) entry which is preliminary data.</text>
</comment>
<dbReference type="InterPro" id="IPR001810">
    <property type="entry name" value="F-box_dom"/>
</dbReference>
<gene>
    <name evidence="2" type="ORF">B0J11DRAFT_70308</name>
</gene>
<proteinExistence type="predicted"/>
<dbReference type="SUPFAM" id="SSF81383">
    <property type="entry name" value="F-box domain"/>
    <property type="match status" value="1"/>
</dbReference>
<feature type="domain" description="F-box" evidence="1">
    <location>
        <begin position="8"/>
        <end position="55"/>
    </location>
</feature>
<dbReference type="InterPro" id="IPR036047">
    <property type="entry name" value="F-box-like_dom_sf"/>
</dbReference>
<name>A0A9P9DHZ3_9PLEO</name>
<organism evidence="2 3">
    <name type="scientific">Dendryphion nanum</name>
    <dbReference type="NCBI Taxonomy" id="256645"/>
    <lineage>
        <taxon>Eukaryota</taxon>
        <taxon>Fungi</taxon>
        <taxon>Dikarya</taxon>
        <taxon>Ascomycota</taxon>
        <taxon>Pezizomycotina</taxon>
        <taxon>Dothideomycetes</taxon>
        <taxon>Pleosporomycetidae</taxon>
        <taxon>Pleosporales</taxon>
        <taxon>Torulaceae</taxon>
        <taxon>Dendryphion</taxon>
    </lineage>
</organism>
<dbReference type="EMBL" id="JAGMWT010000011">
    <property type="protein sequence ID" value="KAH7119785.1"/>
    <property type="molecule type" value="Genomic_DNA"/>
</dbReference>
<protein>
    <recommendedName>
        <fullName evidence="1">F-box domain-containing protein</fullName>
    </recommendedName>
</protein>
<dbReference type="AlphaFoldDB" id="A0A9P9DHZ3"/>
<dbReference type="Proteomes" id="UP000700596">
    <property type="component" value="Unassembled WGS sequence"/>
</dbReference>
<dbReference type="PROSITE" id="PS50181">
    <property type="entry name" value="FBOX"/>
    <property type="match status" value="1"/>
</dbReference>
<evidence type="ECO:0000313" key="2">
    <source>
        <dbReference type="EMBL" id="KAH7119785.1"/>
    </source>
</evidence>
<reference evidence="2" key="1">
    <citation type="journal article" date="2021" name="Nat. Commun.">
        <title>Genetic determinants of endophytism in the Arabidopsis root mycobiome.</title>
        <authorList>
            <person name="Mesny F."/>
            <person name="Miyauchi S."/>
            <person name="Thiergart T."/>
            <person name="Pickel B."/>
            <person name="Atanasova L."/>
            <person name="Karlsson M."/>
            <person name="Huettel B."/>
            <person name="Barry K.W."/>
            <person name="Haridas S."/>
            <person name="Chen C."/>
            <person name="Bauer D."/>
            <person name="Andreopoulos W."/>
            <person name="Pangilinan J."/>
            <person name="LaButti K."/>
            <person name="Riley R."/>
            <person name="Lipzen A."/>
            <person name="Clum A."/>
            <person name="Drula E."/>
            <person name="Henrissat B."/>
            <person name="Kohler A."/>
            <person name="Grigoriev I.V."/>
            <person name="Martin F.M."/>
            <person name="Hacquard S."/>
        </authorList>
    </citation>
    <scope>NUCLEOTIDE SEQUENCE</scope>
    <source>
        <strain evidence="2">MPI-CAGE-CH-0243</strain>
    </source>
</reference>
<evidence type="ECO:0000259" key="1">
    <source>
        <dbReference type="PROSITE" id="PS50181"/>
    </source>
</evidence>
<dbReference type="CDD" id="cd09917">
    <property type="entry name" value="F-box_SF"/>
    <property type="match status" value="1"/>
</dbReference>
<evidence type="ECO:0000313" key="3">
    <source>
        <dbReference type="Proteomes" id="UP000700596"/>
    </source>
</evidence>
<keyword evidence="3" id="KW-1185">Reference proteome</keyword>
<sequence length="176" mass="19883">MEKLPVEELPVEKLPAELKIQIAKNLTNMDEPFNLSRTSKAWRDVVNNPTVMEVVVANLPVRKQYAAGLDAGVWALKYHTDAFVDKRVAIVCRVATDGTVTWLTWDVMDRPWCRIWGDNWEEGDGSLVSYIVVQAINDEGCSSHQYMVKLDVSALPKLEEEIRKISRQFGFGGTAM</sequence>
<accession>A0A9P9DHZ3</accession>